<evidence type="ECO:0000313" key="1">
    <source>
        <dbReference type="EMBL" id="RDU99167.1"/>
    </source>
</evidence>
<evidence type="ECO:0000313" key="2">
    <source>
        <dbReference type="Proteomes" id="UP000256838"/>
    </source>
</evidence>
<dbReference type="EMBL" id="QRGA01000005">
    <property type="protein sequence ID" value="RDU99167.1"/>
    <property type="molecule type" value="Genomic_DNA"/>
</dbReference>
<dbReference type="Proteomes" id="UP000256838">
    <property type="component" value="Unassembled WGS sequence"/>
</dbReference>
<keyword evidence="2" id="KW-1185">Reference proteome</keyword>
<accession>A0A3D8K138</accession>
<name>A0A3D8K138_9BURK</name>
<sequence length="129" mass="13860">MHHMHLATSSMQSTGADRNAISAAQARAAFNALYLVSGAAAQLGAHGLQIEEGHWHALALAARDANAALQAHAQAHANSDAIAACRRLSMLCDRLLERRAMGHASPSTVWRDLVRAGRDAYEQFDTFDT</sequence>
<organism evidence="1 2">
    <name type="scientific">Trinickia dinghuensis</name>
    <dbReference type="NCBI Taxonomy" id="2291023"/>
    <lineage>
        <taxon>Bacteria</taxon>
        <taxon>Pseudomonadati</taxon>
        <taxon>Pseudomonadota</taxon>
        <taxon>Betaproteobacteria</taxon>
        <taxon>Burkholderiales</taxon>
        <taxon>Burkholderiaceae</taxon>
        <taxon>Trinickia</taxon>
    </lineage>
</organism>
<proteinExistence type="predicted"/>
<gene>
    <name evidence="1" type="ORF">DWV00_08550</name>
</gene>
<dbReference type="AlphaFoldDB" id="A0A3D8K138"/>
<comment type="caution">
    <text evidence="1">The sequence shown here is derived from an EMBL/GenBank/DDBJ whole genome shotgun (WGS) entry which is preliminary data.</text>
</comment>
<protein>
    <submittedName>
        <fullName evidence="1">Uncharacterized protein</fullName>
    </submittedName>
</protein>
<reference evidence="1 2" key="1">
    <citation type="submission" date="2018-08" db="EMBL/GenBank/DDBJ databases">
        <title>Paraburkholderia sp. DHOM06 isolated from forest soil.</title>
        <authorList>
            <person name="Gao Z.-H."/>
            <person name="Qiu L.-H."/>
        </authorList>
    </citation>
    <scope>NUCLEOTIDE SEQUENCE [LARGE SCALE GENOMIC DNA]</scope>
    <source>
        <strain evidence="1 2">DHOM06</strain>
    </source>
</reference>